<proteinExistence type="predicted"/>
<protein>
    <submittedName>
        <fullName evidence="1">MFS transporter</fullName>
    </submittedName>
</protein>
<name>A0A857J1Q6_9BURK</name>
<dbReference type="EMBL" id="CP047650">
    <property type="protein sequence ID" value="QHI97173.1"/>
    <property type="molecule type" value="Genomic_DNA"/>
</dbReference>
<evidence type="ECO:0000313" key="1">
    <source>
        <dbReference type="EMBL" id="QHI97173.1"/>
    </source>
</evidence>
<dbReference type="Proteomes" id="UP000464787">
    <property type="component" value="Chromosome"/>
</dbReference>
<dbReference type="GO" id="GO:0005839">
    <property type="term" value="C:proteasome core complex"/>
    <property type="evidence" value="ECO:0007669"/>
    <property type="project" value="InterPro"/>
</dbReference>
<reference evidence="1 2" key="1">
    <citation type="submission" date="2020-01" db="EMBL/GenBank/DDBJ databases">
        <title>Genome sequencing of strain KACC 21265.</title>
        <authorList>
            <person name="Heo J."/>
            <person name="Kim S.-J."/>
            <person name="Kim J.-S."/>
            <person name="Hong S.-B."/>
            <person name="Kwon S.-W."/>
        </authorList>
    </citation>
    <scope>NUCLEOTIDE SEQUENCE [LARGE SCALE GENOMIC DNA]</scope>
    <source>
        <strain evidence="1 2">KACC 21265</strain>
    </source>
</reference>
<gene>
    <name evidence="1" type="ORF">GT347_03770</name>
</gene>
<dbReference type="InterPro" id="IPR029055">
    <property type="entry name" value="Ntn_hydrolases_N"/>
</dbReference>
<accession>A0A857J1Q6</accession>
<dbReference type="GO" id="GO:0051603">
    <property type="term" value="P:proteolysis involved in protein catabolic process"/>
    <property type="evidence" value="ECO:0007669"/>
    <property type="project" value="InterPro"/>
</dbReference>
<sequence>MTTVVVVRKNGQVALAADTLVTFGDTRLKHRFEDNSKIFSLDTPAGTTYVGMAGTVAHFPVLRKSLAAMAPEQRLFGSKDEIFDTFSRLHAVLKDNFFLQTKEDDNDPYESSQFSVLLANPAGIFGLYSYREVFEFKEFWGIGSGRSFALGAMHAAYGKAKTAREIAQAGVDAGCEFDRNSEGPVNLFTLKLKADT</sequence>
<dbReference type="CDD" id="cd01906">
    <property type="entry name" value="proteasome_protease_HslV"/>
    <property type="match status" value="1"/>
</dbReference>
<evidence type="ECO:0000313" key="2">
    <source>
        <dbReference type="Proteomes" id="UP000464787"/>
    </source>
</evidence>
<dbReference type="Gene3D" id="3.60.20.10">
    <property type="entry name" value="Glutamine Phosphoribosylpyrophosphate, subunit 1, domain 1"/>
    <property type="match status" value="1"/>
</dbReference>
<dbReference type="AlphaFoldDB" id="A0A857J1Q6"/>
<keyword evidence="2" id="KW-1185">Reference proteome</keyword>
<dbReference type="RefSeq" id="WP_160550691.1">
    <property type="nucleotide sequence ID" value="NZ_CP047650.1"/>
</dbReference>
<dbReference type="Pfam" id="PF00227">
    <property type="entry name" value="Proteasome"/>
    <property type="match status" value="1"/>
</dbReference>
<dbReference type="KEGG" id="xyk:GT347_03770"/>
<dbReference type="InterPro" id="IPR001353">
    <property type="entry name" value="Proteasome_sua/b"/>
</dbReference>
<organism evidence="1 2">
    <name type="scientific">Xylophilus rhododendri</name>
    <dbReference type="NCBI Taxonomy" id="2697032"/>
    <lineage>
        <taxon>Bacteria</taxon>
        <taxon>Pseudomonadati</taxon>
        <taxon>Pseudomonadota</taxon>
        <taxon>Betaproteobacteria</taxon>
        <taxon>Burkholderiales</taxon>
        <taxon>Xylophilus</taxon>
    </lineage>
</organism>
<dbReference type="SUPFAM" id="SSF56235">
    <property type="entry name" value="N-terminal nucleophile aminohydrolases (Ntn hydrolases)"/>
    <property type="match status" value="1"/>
</dbReference>